<reference evidence="3" key="1">
    <citation type="submission" date="2022-11" db="UniProtKB">
        <authorList>
            <consortium name="WormBaseParasite"/>
        </authorList>
    </citation>
    <scope>IDENTIFICATION</scope>
</reference>
<protein>
    <recommendedName>
        <fullName evidence="1">Calsequestrin</fullName>
    </recommendedName>
</protein>
<dbReference type="InterPro" id="IPR001393">
    <property type="entry name" value="Calsequestrin"/>
</dbReference>
<organism evidence="2 3">
    <name type="scientific">Romanomermis culicivorax</name>
    <name type="common">Nematode worm</name>
    <dbReference type="NCBI Taxonomy" id="13658"/>
    <lineage>
        <taxon>Eukaryota</taxon>
        <taxon>Metazoa</taxon>
        <taxon>Ecdysozoa</taxon>
        <taxon>Nematoda</taxon>
        <taxon>Enoplea</taxon>
        <taxon>Dorylaimia</taxon>
        <taxon>Mermithida</taxon>
        <taxon>Mermithoidea</taxon>
        <taxon>Mermithidae</taxon>
        <taxon>Romanomermis</taxon>
    </lineage>
</organism>
<keyword evidence="2" id="KW-1185">Reference proteome</keyword>
<dbReference type="GO" id="GO:0005509">
    <property type="term" value="F:calcium ion binding"/>
    <property type="evidence" value="ECO:0007669"/>
    <property type="project" value="InterPro"/>
</dbReference>
<name>A0A915KER5_ROMCU</name>
<dbReference type="Pfam" id="PF01216">
    <property type="entry name" value="Calsequestrin"/>
    <property type="match status" value="1"/>
</dbReference>
<evidence type="ECO:0000313" key="2">
    <source>
        <dbReference type="Proteomes" id="UP000887565"/>
    </source>
</evidence>
<keyword evidence="1" id="KW-0106">Calcium</keyword>
<evidence type="ECO:0000313" key="3">
    <source>
        <dbReference type="WBParaSite" id="nRc.2.0.1.t37207-RA"/>
    </source>
</evidence>
<dbReference type="Proteomes" id="UP000887565">
    <property type="component" value="Unplaced"/>
</dbReference>
<dbReference type="WBParaSite" id="nRc.2.0.1.t37207-RA">
    <property type="protein sequence ID" value="nRc.2.0.1.t37207-RA"/>
    <property type="gene ID" value="nRc.2.0.1.g37207"/>
</dbReference>
<comment type="function">
    <text evidence="1">Calsequestrin is a high-capacity, moderate affinity, calcium-binding protein and thus acts as an internal calcium store in muscle.</text>
</comment>
<accession>A0A915KER5</accession>
<dbReference type="AlphaFoldDB" id="A0A915KER5"/>
<comment type="similarity">
    <text evidence="1">Belongs to the calsequestrin family.</text>
</comment>
<sequence>VEKGEDTTHVYKDGYKIEYFGVIDPDTFVSWLMDIPDEPLTIINTDFEIEEFENLADITTRVIGYFEPGGKVLFCPIHIVTFHGEHKYFLHFKTEKISHQSIDTDGLFQNFYTYKDERLKHAEMFKNYTEDYGYLN</sequence>
<evidence type="ECO:0000256" key="1">
    <source>
        <dbReference type="RuleBase" id="RU000648"/>
    </source>
</evidence>
<proteinExistence type="inferred from homology"/>